<protein>
    <submittedName>
        <fullName evidence="1">Uncharacterized protein</fullName>
    </submittedName>
</protein>
<dbReference type="EMBL" id="QUNF01000001">
    <property type="protein sequence ID" value="REG94253.1"/>
    <property type="molecule type" value="Genomic_DNA"/>
</dbReference>
<accession>A0A3E0E933</accession>
<proteinExistence type="predicted"/>
<sequence>MRTMRILWRIAVGMVHSVQNSVGSRREVGTTLPHPCEKVEEFFPILIHVEHLMCSVPVQEEALAEQGEIPMQQEEKDDYHSA</sequence>
<comment type="caution">
    <text evidence="1">The sequence shown here is derived from an EMBL/GenBank/DDBJ whole genome shotgun (WGS) entry which is preliminary data.</text>
</comment>
<evidence type="ECO:0000313" key="1">
    <source>
        <dbReference type="EMBL" id="REG94253.1"/>
    </source>
</evidence>
<dbReference type="Proteomes" id="UP000256405">
    <property type="component" value="Unassembled WGS sequence"/>
</dbReference>
<organism evidence="1 2">
    <name type="scientific">Algoriphagus antarcticus</name>
    <dbReference type="NCBI Taxonomy" id="238540"/>
    <lineage>
        <taxon>Bacteria</taxon>
        <taxon>Pseudomonadati</taxon>
        <taxon>Bacteroidota</taxon>
        <taxon>Cytophagia</taxon>
        <taxon>Cytophagales</taxon>
        <taxon>Cyclobacteriaceae</taxon>
        <taxon>Algoriphagus</taxon>
    </lineage>
</organism>
<gene>
    <name evidence="1" type="ORF">C8N25_10178</name>
</gene>
<dbReference type="AlphaFoldDB" id="A0A3E0E933"/>
<keyword evidence="2" id="KW-1185">Reference proteome</keyword>
<reference evidence="1 2" key="1">
    <citation type="submission" date="2018-08" db="EMBL/GenBank/DDBJ databases">
        <title>Genomic Encyclopedia of Archaeal and Bacterial Type Strains, Phase II (KMG-II): from individual species to whole genera.</title>
        <authorList>
            <person name="Goeker M."/>
        </authorList>
    </citation>
    <scope>NUCLEOTIDE SEQUENCE [LARGE SCALE GENOMIC DNA]</scope>
    <source>
        <strain evidence="1 2">DSM 15986</strain>
    </source>
</reference>
<evidence type="ECO:0000313" key="2">
    <source>
        <dbReference type="Proteomes" id="UP000256405"/>
    </source>
</evidence>
<name>A0A3E0E933_9BACT</name>